<dbReference type="EMBL" id="JACEEZ010010768">
    <property type="protein sequence ID" value="KAG0721627.1"/>
    <property type="molecule type" value="Genomic_DNA"/>
</dbReference>
<gene>
    <name evidence="7" type="ORF">GWK47_046100</name>
</gene>
<name>A0A8J4Y6R8_CHIOP</name>
<keyword evidence="2" id="KW-0719">Serine esterase</keyword>
<keyword evidence="8" id="KW-1185">Reference proteome</keyword>
<proteinExistence type="inferred from homology"/>
<dbReference type="GO" id="GO:0052689">
    <property type="term" value="F:carboxylic ester hydrolase activity"/>
    <property type="evidence" value="ECO:0007669"/>
    <property type="project" value="UniProtKB-KW"/>
</dbReference>
<organism evidence="7 8">
    <name type="scientific">Chionoecetes opilio</name>
    <name type="common">Atlantic snow crab</name>
    <name type="synonym">Cancer opilio</name>
    <dbReference type="NCBI Taxonomy" id="41210"/>
    <lineage>
        <taxon>Eukaryota</taxon>
        <taxon>Metazoa</taxon>
        <taxon>Ecdysozoa</taxon>
        <taxon>Arthropoda</taxon>
        <taxon>Crustacea</taxon>
        <taxon>Multicrustacea</taxon>
        <taxon>Malacostraca</taxon>
        <taxon>Eumalacostraca</taxon>
        <taxon>Eucarida</taxon>
        <taxon>Decapoda</taxon>
        <taxon>Pleocyemata</taxon>
        <taxon>Brachyura</taxon>
        <taxon>Eubrachyura</taxon>
        <taxon>Majoidea</taxon>
        <taxon>Majidae</taxon>
        <taxon>Chionoecetes</taxon>
    </lineage>
</organism>
<accession>A0A8J4Y6R8</accession>
<keyword evidence="5" id="KW-1133">Transmembrane helix</keyword>
<feature type="domain" description="Carboxylesterase type B" evidence="6">
    <location>
        <begin position="39"/>
        <end position="206"/>
    </location>
</feature>
<feature type="transmembrane region" description="Helical" evidence="5">
    <location>
        <begin position="246"/>
        <end position="268"/>
    </location>
</feature>
<dbReference type="PANTHER" id="PTHR43142">
    <property type="entry name" value="CARBOXYLIC ESTER HYDROLASE"/>
    <property type="match status" value="1"/>
</dbReference>
<protein>
    <recommendedName>
        <fullName evidence="6">Carboxylesterase type B domain-containing protein</fullName>
    </recommendedName>
</protein>
<evidence type="ECO:0000259" key="6">
    <source>
        <dbReference type="Pfam" id="PF00135"/>
    </source>
</evidence>
<dbReference type="Gene3D" id="3.40.50.1820">
    <property type="entry name" value="alpha/beta hydrolase"/>
    <property type="match status" value="1"/>
</dbReference>
<evidence type="ECO:0000313" key="8">
    <source>
        <dbReference type="Proteomes" id="UP000770661"/>
    </source>
</evidence>
<dbReference type="Proteomes" id="UP000770661">
    <property type="component" value="Unassembled WGS sequence"/>
</dbReference>
<evidence type="ECO:0000256" key="4">
    <source>
        <dbReference type="ARBA" id="ARBA00023180"/>
    </source>
</evidence>
<dbReference type="AlphaFoldDB" id="A0A8J4Y6R8"/>
<dbReference type="OrthoDB" id="6367552at2759"/>
<dbReference type="Pfam" id="PF00135">
    <property type="entry name" value="COesterase"/>
    <property type="match status" value="1"/>
</dbReference>
<dbReference type="InterPro" id="IPR029058">
    <property type="entry name" value="AB_hydrolase_fold"/>
</dbReference>
<evidence type="ECO:0000256" key="5">
    <source>
        <dbReference type="SAM" id="Phobius"/>
    </source>
</evidence>
<dbReference type="PANTHER" id="PTHR43142:SF1">
    <property type="entry name" value="CARBOXYLIC ESTER HYDROLASE"/>
    <property type="match status" value="1"/>
</dbReference>
<keyword evidence="3" id="KW-0378">Hydrolase</keyword>
<evidence type="ECO:0000256" key="3">
    <source>
        <dbReference type="ARBA" id="ARBA00022801"/>
    </source>
</evidence>
<evidence type="ECO:0000313" key="7">
    <source>
        <dbReference type="EMBL" id="KAG0721627.1"/>
    </source>
</evidence>
<comment type="caution">
    <text evidence="7">The sequence shown here is derived from an EMBL/GenBank/DDBJ whole genome shotgun (WGS) entry which is preliminary data.</text>
</comment>
<sequence>MIPSSIFSPTVMYTEFLRPNHRLNDSEYLKNEMMTDFLNCFGVQDLTNGISEAIQDSFVQGLDLGNFTDSAPGYLDAAGVFFLKAGGWQTAKLHAKYASSNTFYYSFDFESDDTMFRWLFMGLTDLPYRTGVTHADEMLYIFSFPGQLEGQQIVVKDRMVKLWTNFAIYGNPTPEADSEWQALNIPEWLPVTTEDHKFMLIQDECTLETEFPNRWHIALQEDGNLPKEPEMPTWESYNSLEDEREAFLITMIVFIVAFVAAAGGIVFLKYKK</sequence>
<keyword evidence="5" id="KW-0812">Transmembrane</keyword>
<reference evidence="7" key="1">
    <citation type="submission" date="2020-07" db="EMBL/GenBank/DDBJ databases">
        <title>The High-quality genome of the commercially important snow crab, Chionoecetes opilio.</title>
        <authorList>
            <person name="Jeong J.-H."/>
            <person name="Ryu S."/>
        </authorList>
    </citation>
    <scope>NUCLEOTIDE SEQUENCE</scope>
    <source>
        <strain evidence="7">MADBK_172401_WGS</strain>
        <tissue evidence="7">Digestive gland</tissue>
    </source>
</reference>
<keyword evidence="5" id="KW-0472">Membrane</keyword>
<keyword evidence="4" id="KW-0325">Glycoprotein</keyword>
<evidence type="ECO:0000256" key="1">
    <source>
        <dbReference type="ARBA" id="ARBA00005964"/>
    </source>
</evidence>
<dbReference type="SUPFAM" id="SSF53474">
    <property type="entry name" value="alpha/beta-Hydrolases"/>
    <property type="match status" value="1"/>
</dbReference>
<comment type="similarity">
    <text evidence="1">Belongs to the type-B carboxylesterase/lipase family.</text>
</comment>
<dbReference type="InterPro" id="IPR002018">
    <property type="entry name" value="CarbesteraseB"/>
</dbReference>
<evidence type="ECO:0000256" key="2">
    <source>
        <dbReference type="ARBA" id="ARBA00022487"/>
    </source>
</evidence>